<feature type="non-terminal residue" evidence="1">
    <location>
        <position position="1"/>
    </location>
</feature>
<dbReference type="AlphaFoldDB" id="A0A0F9EYU8"/>
<comment type="caution">
    <text evidence="1">The sequence shown here is derived from an EMBL/GenBank/DDBJ whole genome shotgun (WGS) entry which is preliminary data.</text>
</comment>
<dbReference type="EMBL" id="LAZR01023228">
    <property type="protein sequence ID" value="KKL79234.1"/>
    <property type="molecule type" value="Genomic_DNA"/>
</dbReference>
<accession>A0A0F9EYU8</accession>
<name>A0A0F9EYU8_9ZZZZ</name>
<organism evidence="1">
    <name type="scientific">marine sediment metagenome</name>
    <dbReference type="NCBI Taxonomy" id="412755"/>
    <lineage>
        <taxon>unclassified sequences</taxon>
        <taxon>metagenomes</taxon>
        <taxon>ecological metagenomes</taxon>
    </lineage>
</organism>
<protein>
    <submittedName>
        <fullName evidence="1">Uncharacterized protein</fullName>
    </submittedName>
</protein>
<proteinExistence type="predicted"/>
<reference evidence="1" key="1">
    <citation type="journal article" date="2015" name="Nature">
        <title>Complex archaea that bridge the gap between prokaryotes and eukaryotes.</title>
        <authorList>
            <person name="Spang A."/>
            <person name="Saw J.H."/>
            <person name="Jorgensen S.L."/>
            <person name="Zaremba-Niedzwiedzka K."/>
            <person name="Martijn J."/>
            <person name="Lind A.E."/>
            <person name="van Eijk R."/>
            <person name="Schleper C."/>
            <person name="Guy L."/>
            <person name="Ettema T.J."/>
        </authorList>
    </citation>
    <scope>NUCLEOTIDE SEQUENCE</scope>
</reference>
<evidence type="ECO:0000313" key="1">
    <source>
        <dbReference type="EMBL" id="KKL79234.1"/>
    </source>
</evidence>
<gene>
    <name evidence="1" type="ORF">LCGC14_2016880</name>
</gene>
<sequence length="711" mass="81993">KDMVEDSLKARSALVPEASINIHSDVSDTWKSRIVRDIEQKVDVSTLSSEQERYYNMLAKAQSEKRKMLLEMGVNQRGAIIYNLPPDDPAHFKNFAEVTKAREQNEIKERNPEENKLGYHGHHLERRFILGIADSFAKLSDIKYKGKVKLPSERETGMWLDDAILMRLGEIFSAIGGGYYGFYSTYFTEKWIQKTEFKSDMINKLENFLAFVKGLTSTTRRKGLEAIKYYRTEMGYHTRSNNVNDLEWDFVRALQTAFSNELGKYVGVSELSTILKGWDGYFRRILHSTERNNIGTRTLNEITQKIKEPIAYKFYKETYRISLSDENIDIIENAVKTYSQLRLSGKLYKYNVPENAPNKEDIEIIEALRIAYSKHPVYNPSGAEITSSKLYTILKRNLFKVYNNEHHFTGRSVDYLLTHINDDLLYLYAPQEYELISSRLKTYDAHKHYTVGFGDNFQIDFGNIDLNNKLYSNQFISHLTRADLLDGHLPVDIIKYRKNHPKFWDRVSNFAYQITGVDSQVKSDFVKSLLSTNFASKDNGKIAFLKSNRQLFPTPIKQLVSLAQKSSYPQGLKSPVSGTPTHEAVLNNIMLYSKYAIASELPVWFKSGQNLLTGHIDLVLQIGDALYVVDYKPLDTPFLTSRISDNFINIVPQLATYGMIVKRSLNIKKVYCIAFNSEGAWVFEPEGILNKISDFMRQQNIADKILWDPYF</sequence>